<evidence type="ECO:0008006" key="5">
    <source>
        <dbReference type="Google" id="ProtNLM"/>
    </source>
</evidence>
<evidence type="ECO:0000313" key="3">
    <source>
        <dbReference type="EMBL" id="KAK3090811.1"/>
    </source>
</evidence>
<organism evidence="3 4">
    <name type="scientific">Pinctada imbricata</name>
    <name type="common">Atlantic pearl-oyster</name>
    <name type="synonym">Pinctada martensii</name>
    <dbReference type="NCBI Taxonomy" id="66713"/>
    <lineage>
        <taxon>Eukaryota</taxon>
        <taxon>Metazoa</taxon>
        <taxon>Spiralia</taxon>
        <taxon>Lophotrochozoa</taxon>
        <taxon>Mollusca</taxon>
        <taxon>Bivalvia</taxon>
        <taxon>Autobranchia</taxon>
        <taxon>Pteriomorphia</taxon>
        <taxon>Pterioida</taxon>
        <taxon>Pterioidea</taxon>
        <taxon>Pteriidae</taxon>
        <taxon>Pinctada</taxon>
    </lineage>
</organism>
<dbReference type="AlphaFoldDB" id="A0AA88Y7C8"/>
<feature type="region of interest" description="Disordered" evidence="2">
    <location>
        <begin position="123"/>
        <end position="147"/>
    </location>
</feature>
<dbReference type="Proteomes" id="UP001186944">
    <property type="component" value="Unassembled WGS sequence"/>
</dbReference>
<evidence type="ECO:0000256" key="2">
    <source>
        <dbReference type="SAM" id="MobiDB-lite"/>
    </source>
</evidence>
<feature type="coiled-coil region" evidence="1">
    <location>
        <begin position="33"/>
        <end position="60"/>
    </location>
</feature>
<keyword evidence="1" id="KW-0175">Coiled coil</keyword>
<evidence type="ECO:0000313" key="4">
    <source>
        <dbReference type="Proteomes" id="UP001186944"/>
    </source>
</evidence>
<proteinExistence type="predicted"/>
<name>A0AA88Y7C8_PINIB</name>
<keyword evidence="4" id="KW-1185">Reference proteome</keyword>
<sequence>MAGFTNSHDLRGDGLHNDPTLLSRSVRFQLSDRDNMGERLRQINSKIKESEQRLKNCVDQFHSLDQGQTSLNFNSQVHDPVSFTTSTPRVRNMHASLSQNQSVPDNQASLDMSSLSLNNTQQNTSSIIPASSTSQIHPLTRREKEPEKFDGKSCDWTDFIVQFEYVAEWNKWSYREMAQQLVMCLRGTAQKLLGDLPQDQLSDYAKLKSILNNRFNPQERESAYRCEFRSRRRQKGESPTDYGYALRRLGCLAFPDIPSNWREPFIIDQFITGVGTPDLRKHISFKHPKTLDSAIALAVEFEAFEGCPGLRKPTVSFEDELPKSTNALVESVQRSPIKEKSNSATKSELASLENPIKECMDKITQLTEEVKSSRSFERKKYCKFCKTNDHNTFHCPNKPSKQNGSNEDKDKKSGN</sequence>
<protein>
    <recommendedName>
        <fullName evidence="5">Retrotransposon gag domain-containing protein</fullName>
    </recommendedName>
</protein>
<feature type="compositionally biased region" description="Basic and acidic residues" evidence="2">
    <location>
        <begin position="406"/>
        <end position="415"/>
    </location>
</feature>
<gene>
    <name evidence="3" type="ORF">FSP39_014868</name>
</gene>
<comment type="caution">
    <text evidence="3">The sequence shown here is derived from an EMBL/GenBank/DDBJ whole genome shotgun (WGS) entry which is preliminary data.</text>
</comment>
<feature type="region of interest" description="Disordered" evidence="2">
    <location>
        <begin position="387"/>
        <end position="415"/>
    </location>
</feature>
<feature type="compositionally biased region" description="Polar residues" evidence="2">
    <location>
        <begin position="123"/>
        <end position="137"/>
    </location>
</feature>
<dbReference type="PANTHER" id="PTHR19963">
    <property type="entry name" value="CCHC-TYPE DOMAIN-CONTAINING PROTEIN"/>
    <property type="match status" value="1"/>
</dbReference>
<accession>A0AA88Y7C8</accession>
<dbReference type="EMBL" id="VSWD01000010">
    <property type="protein sequence ID" value="KAK3090811.1"/>
    <property type="molecule type" value="Genomic_DNA"/>
</dbReference>
<dbReference type="PANTHER" id="PTHR19963:SF30">
    <property type="entry name" value="ENDONUCLEASE_EXONUCLEASE_PHOSPHATASE DOMAIN-CONTAINING PROTEIN"/>
    <property type="match status" value="1"/>
</dbReference>
<reference evidence="3" key="1">
    <citation type="submission" date="2019-08" db="EMBL/GenBank/DDBJ databases">
        <title>The improved chromosome-level genome for the pearl oyster Pinctada fucata martensii using PacBio sequencing and Hi-C.</title>
        <authorList>
            <person name="Zheng Z."/>
        </authorList>
    </citation>
    <scope>NUCLEOTIDE SEQUENCE</scope>
    <source>
        <strain evidence="3">ZZ-2019</strain>
        <tissue evidence="3">Adductor muscle</tissue>
    </source>
</reference>
<evidence type="ECO:0000256" key="1">
    <source>
        <dbReference type="SAM" id="Coils"/>
    </source>
</evidence>